<dbReference type="EMBL" id="JANPWB010000006">
    <property type="protein sequence ID" value="KAJ1178308.1"/>
    <property type="molecule type" value="Genomic_DNA"/>
</dbReference>
<name>A0AAV7TNX3_PLEWA</name>
<proteinExistence type="predicted"/>
<comment type="caution">
    <text evidence="2">The sequence shown here is derived from an EMBL/GenBank/DDBJ whole genome shotgun (WGS) entry which is preliminary data.</text>
</comment>
<evidence type="ECO:0000313" key="2">
    <source>
        <dbReference type="EMBL" id="KAJ1178308.1"/>
    </source>
</evidence>
<dbReference type="AlphaFoldDB" id="A0AAV7TNX3"/>
<organism evidence="2 3">
    <name type="scientific">Pleurodeles waltl</name>
    <name type="common">Iberian ribbed newt</name>
    <dbReference type="NCBI Taxonomy" id="8319"/>
    <lineage>
        <taxon>Eukaryota</taxon>
        <taxon>Metazoa</taxon>
        <taxon>Chordata</taxon>
        <taxon>Craniata</taxon>
        <taxon>Vertebrata</taxon>
        <taxon>Euteleostomi</taxon>
        <taxon>Amphibia</taxon>
        <taxon>Batrachia</taxon>
        <taxon>Caudata</taxon>
        <taxon>Salamandroidea</taxon>
        <taxon>Salamandridae</taxon>
        <taxon>Pleurodelinae</taxon>
        <taxon>Pleurodeles</taxon>
    </lineage>
</organism>
<keyword evidence="3" id="KW-1185">Reference proteome</keyword>
<dbReference type="Proteomes" id="UP001066276">
    <property type="component" value="Chromosome 3_2"/>
</dbReference>
<gene>
    <name evidence="2" type="ORF">NDU88_003555</name>
</gene>
<accession>A0AAV7TNX3</accession>
<reference evidence="2" key="1">
    <citation type="journal article" date="2022" name="bioRxiv">
        <title>Sequencing and chromosome-scale assembly of the giantPleurodeles waltlgenome.</title>
        <authorList>
            <person name="Brown T."/>
            <person name="Elewa A."/>
            <person name="Iarovenko S."/>
            <person name="Subramanian E."/>
            <person name="Araus A.J."/>
            <person name="Petzold A."/>
            <person name="Susuki M."/>
            <person name="Suzuki K.-i.T."/>
            <person name="Hayashi T."/>
            <person name="Toyoda A."/>
            <person name="Oliveira C."/>
            <person name="Osipova E."/>
            <person name="Leigh N.D."/>
            <person name="Simon A."/>
            <person name="Yun M.H."/>
        </authorList>
    </citation>
    <scope>NUCLEOTIDE SEQUENCE</scope>
    <source>
        <strain evidence="2">20211129_DDA</strain>
        <tissue evidence="2">Liver</tissue>
    </source>
</reference>
<evidence type="ECO:0000313" key="3">
    <source>
        <dbReference type="Proteomes" id="UP001066276"/>
    </source>
</evidence>
<sequence length="133" mass="13875">MRSQYSAALSRVHCFAVGADAAGSDISAGREFKNVGEKKKKYGGRSLFAVQQCYVCGPASGPAPVLRIAPGEQRKSQGTGATCSCLPPMGGAQAIPLRQVASGEGRCRHRESPAGAALSRRNPQVGSRSLCLR</sequence>
<feature type="region of interest" description="Disordered" evidence="1">
    <location>
        <begin position="104"/>
        <end position="133"/>
    </location>
</feature>
<protein>
    <submittedName>
        <fullName evidence="2">Uncharacterized protein</fullName>
    </submittedName>
</protein>
<evidence type="ECO:0000256" key="1">
    <source>
        <dbReference type="SAM" id="MobiDB-lite"/>
    </source>
</evidence>